<proteinExistence type="predicted"/>
<dbReference type="EMBL" id="RIBZ01000886">
    <property type="protein sequence ID" value="RNF77660.1"/>
    <property type="molecule type" value="Genomic_DNA"/>
</dbReference>
<comment type="caution">
    <text evidence="2">The sequence shown here is derived from an EMBL/GenBank/DDBJ whole genome shotgun (WGS) entry which is preliminary data.</text>
</comment>
<feature type="domain" description="Pyridoxamine 5'-phosphate oxidase N-terminal" evidence="1">
    <location>
        <begin position="11"/>
        <end position="146"/>
    </location>
</feature>
<reference evidence="2 3" key="1">
    <citation type="submission" date="2018-11" db="EMBL/GenBank/DDBJ databases">
        <title>The Potential of Streptomyces as Biocontrol Agents against the Tomato grey mould, Botrytis cinerea (Gray mold) Frontiers in Microbiology.</title>
        <authorList>
            <person name="Li D."/>
        </authorList>
    </citation>
    <scope>NUCLEOTIDE SEQUENCE [LARGE SCALE GENOMIC DNA]</scope>
    <source>
        <strain evidence="2 3">NEAU-LD23</strain>
    </source>
</reference>
<name>A0A3M8SFS1_9ACTN</name>
<dbReference type="SUPFAM" id="SSF50475">
    <property type="entry name" value="FMN-binding split barrel"/>
    <property type="match status" value="1"/>
</dbReference>
<dbReference type="Pfam" id="PF01243">
    <property type="entry name" value="PNPOx_N"/>
    <property type="match status" value="1"/>
</dbReference>
<evidence type="ECO:0000313" key="3">
    <source>
        <dbReference type="Proteomes" id="UP000275401"/>
    </source>
</evidence>
<sequence>MTVDNLAVRTKRLLDTARYLNLASVGEGGDPWVATLEYVWFADPLRFVFGSATSSRHSRHIRARPQVSGSLFIADSPGTDVAISSADGAQFTGRCAEISPDRLDEYYTRFYETVFPDPRQRAEWQLPASLLQSPAPHRLYLVEVERWWLIDTRTWAEDRIDRRIEMPQDVQTPA</sequence>
<keyword evidence="3" id="KW-1185">Reference proteome</keyword>
<dbReference type="AlphaFoldDB" id="A0A3M8SFS1"/>
<accession>A0A3M8SFS1</accession>
<gene>
    <name evidence="2" type="ORF">EEJ42_49890</name>
</gene>
<dbReference type="InterPro" id="IPR012349">
    <property type="entry name" value="Split_barrel_FMN-bd"/>
</dbReference>
<dbReference type="Gene3D" id="2.30.110.10">
    <property type="entry name" value="Electron Transport, Fmn-binding Protein, Chain A"/>
    <property type="match status" value="1"/>
</dbReference>
<protein>
    <submittedName>
        <fullName evidence="2">Pyridoxamine 5'-phosphate oxidase family protein</fullName>
    </submittedName>
</protein>
<evidence type="ECO:0000259" key="1">
    <source>
        <dbReference type="Pfam" id="PF01243"/>
    </source>
</evidence>
<dbReference type="Proteomes" id="UP000275401">
    <property type="component" value="Unassembled WGS sequence"/>
</dbReference>
<dbReference type="InterPro" id="IPR011576">
    <property type="entry name" value="Pyridox_Oxase_N"/>
</dbReference>
<organism evidence="2 3">
    <name type="scientific">Streptomyces botrytidirepellens</name>
    <dbReference type="NCBI Taxonomy" id="2486417"/>
    <lineage>
        <taxon>Bacteria</taxon>
        <taxon>Bacillati</taxon>
        <taxon>Actinomycetota</taxon>
        <taxon>Actinomycetes</taxon>
        <taxon>Kitasatosporales</taxon>
        <taxon>Streptomycetaceae</taxon>
        <taxon>Streptomyces</taxon>
    </lineage>
</organism>
<dbReference type="RefSeq" id="WP_123108765.1">
    <property type="nucleotide sequence ID" value="NZ_RIBZ01000886.1"/>
</dbReference>
<evidence type="ECO:0000313" key="2">
    <source>
        <dbReference type="EMBL" id="RNF77660.1"/>
    </source>
</evidence>